<reference evidence="1" key="1">
    <citation type="journal article" date="2020" name="Nature">
        <title>Giant virus diversity and host interactions through global metagenomics.</title>
        <authorList>
            <person name="Schulz F."/>
            <person name="Roux S."/>
            <person name="Paez-Espino D."/>
            <person name="Jungbluth S."/>
            <person name="Walsh D.A."/>
            <person name="Denef V.J."/>
            <person name="McMahon K.D."/>
            <person name="Konstantinidis K.T."/>
            <person name="Eloe-Fadrosh E.A."/>
            <person name="Kyrpides N.C."/>
            <person name="Woyke T."/>
        </authorList>
    </citation>
    <scope>NUCLEOTIDE SEQUENCE</scope>
    <source>
        <strain evidence="1">GVMAG-S-ERX556049-19</strain>
    </source>
</reference>
<evidence type="ECO:0000313" key="1">
    <source>
        <dbReference type="EMBL" id="QHT37874.1"/>
    </source>
</evidence>
<name>A0A6C0F9X7_9ZZZZ</name>
<dbReference type="EMBL" id="MN738821">
    <property type="protein sequence ID" value="QHT37874.1"/>
    <property type="molecule type" value="Genomic_DNA"/>
</dbReference>
<proteinExistence type="predicted"/>
<organism evidence="1">
    <name type="scientific">viral metagenome</name>
    <dbReference type="NCBI Taxonomy" id="1070528"/>
    <lineage>
        <taxon>unclassified sequences</taxon>
        <taxon>metagenomes</taxon>
        <taxon>organismal metagenomes</taxon>
    </lineage>
</organism>
<protein>
    <submittedName>
        <fullName evidence="1">Uncharacterized protein</fullName>
    </submittedName>
</protein>
<dbReference type="AlphaFoldDB" id="A0A6C0F9X7"/>
<accession>A0A6C0F9X7</accession>
<sequence length="230" mass="27451">MGITYSKQYYITISKLPTDDDTEPLILYSNLTDNLDSIQDFLLGNSDSKISKNIKKQFDNWFETNKMALNELQEDNLENEKRRKVPVTAFDIRAKAGCYDLPGLDPSSVEEARVDREARRDINIIHHYERNSNPYNHYITSGFLECNTMADFFDKSRYEERYSKIDYTHPKEATGLEYFFLFFEKYMNKDFCWNENNYHSIPLKITLQVRYRSYDFESRDYLSISNKLFH</sequence>